<protein>
    <submittedName>
        <fullName evidence="2">Uncharacterized protein</fullName>
    </submittedName>
</protein>
<sequence length="263" mass="31010">MYHLPFFKEFPADYQTFHSKPTSTIVNMKDNLLFRMLMLREVNQKKRNKVEKELETNLQGEASTHAPPTNEASSPTATLWSDVGFDTLRFKMYHLPFFKEFPADYQTFHSKPTSTIVNMKDNLLFRMLMLREVNQKKRNKVEKELETNLQGEASTHAPPTNEASSPTATLWSDVGFDTLRFKMYHLPFFKEFPADYQTFHSKPTSTIVNMKDNLLFRMLMLREVNQKKRNKVEKELETNLQGEVDAYNERHKLLQFLPKDKEK</sequence>
<dbReference type="EMBL" id="JAMSHJ010000004">
    <property type="protein sequence ID" value="KAI5418978.1"/>
    <property type="molecule type" value="Genomic_DNA"/>
</dbReference>
<evidence type="ECO:0000313" key="3">
    <source>
        <dbReference type="Proteomes" id="UP001058974"/>
    </source>
</evidence>
<evidence type="ECO:0000313" key="2">
    <source>
        <dbReference type="EMBL" id="KAI5418978.1"/>
    </source>
</evidence>
<reference evidence="2 3" key="1">
    <citation type="journal article" date="2022" name="Nat. Genet.">
        <title>Improved pea reference genome and pan-genome highlight genomic features and evolutionary characteristics.</title>
        <authorList>
            <person name="Yang T."/>
            <person name="Liu R."/>
            <person name="Luo Y."/>
            <person name="Hu S."/>
            <person name="Wang D."/>
            <person name="Wang C."/>
            <person name="Pandey M.K."/>
            <person name="Ge S."/>
            <person name="Xu Q."/>
            <person name="Li N."/>
            <person name="Li G."/>
            <person name="Huang Y."/>
            <person name="Saxena R.K."/>
            <person name="Ji Y."/>
            <person name="Li M."/>
            <person name="Yan X."/>
            <person name="He Y."/>
            <person name="Liu Y."/>
            <person name="Wang X."/>
            <person name="Xiang C."/>
            <person name="Varshney R.K."/>
            <person name="Ding H."/>
            <person name="Gao S."/>
            <person name="Zong X."/>
        </authorList>
    </citation>
    <scope>NUCLEOTIDE SEQUENCE [LARGE SCALE GENOMIC DNA]</scope>
    <source>
        <strain evidence="2 3">cv. Zhongwan 6</strain>
    </source>
</reference>
<proteinExistence type="predicted"/>
<dbReference type="Gramene" id="Psat04G0326500-T1">
    <property type="protein sequence ID" value="KAI5418978.1"/>
    <property type="gene ID" value="KIW84_043265"/>
</dbReference>
<organism evidence="2 3">
    <name type="scientific">Pisum sativum</name>
    <name type="common">Garden pea</name>
    <name type="synonym">Lathyrus oleraceus</name>
    <dbReference type="NCBI Taxonomy" id="3888"/>
    <lineage>
        <taxon>Eukaryota</taxon>
        <taxon>Viridiplantae</taxon>
        <taxon>Streptophyta</taxon>
        <taxon>Embryophyta</taxon>
        <taxon>Tracheophyta</taxon>
        <taxon>Spermatophyta</taxon>
        <taxon>Magnoliopsida</taxon>
        <taxon>eudicotyledons</taxon>
        <taxon>Gunneridae</taxon>
        <taxon>Pentapetalae</taxon>
        <taxon>rosids</taxon>
        <taxon>fabids</taxon>
        <taxon>Fabales</taxon>
        <taxon>Fabaceae</taxon>
        <taxon>Papilionoideae</taxon>
        <taxon>50 kb inversion clade</taxon>
        <taxon>NPAAA clade</taxon>
        <taxon>Hologalegina</taxon>
        <taxon>IRL clade</taxon>
        <taxon>Fabeae</taxon>
        <taxon>Lathyrus</taxon>
    </lineage>
</organism>
<feature type="compositionally biased region" description="Polar residues" evidence="1">
    <location>
        <begin position="56"/>
        <end position="76"/>
    </location>
</feature>
<name>A0A9D4XD56_PEA</name>
<evidence type="ECO:0000256" key="1">
    <source>
        <dbReference type="SAM" id="MobiDB-lite"/>
    </source>
</evidence>
<feature type="region of interest" description="Disordered" evidence="1">
    <location>
        <begin position="139"/>
        <end position="167"/>
    </location>
</feature>
<accession>A0A9D4XD56</accession>
<dbReference type="Proteomes" id="UP001058974">
    <property type="component" value="Chromosome 4"/>
</dbReference>
<gene>
    <name evidence="2" type="ORF">KIW84_043265</name>
</gene>
<dbReference type="AlphaFoldDB" id="A0A9D4XD56"/>
<feature type="region of interest" description="Disordered" evidence="1">
    <location>
        <begin position="48"/>
        <end position="76"/>
    </location>
</feature>
<feature type="compositionally biased region" description="Polar residues" evidence="1">
    <location>
        <begin position="147"/>
        <end position="167"/>
    </location>
</feature>
<comment type="caution">
    <text evidence="2">The sequence shown here is derived from an EMBL/GenBank/DDBJ whole genome shotgun (WGS) entry which is preliminary data.</text>
</comment>
<keyword evidence="3" id="KW-1185">Reference proteome</keyword>